<reference evidence="1" key="1">
    <citation type="submission" date="2024-03" db="EMBL/GenBank/DDBJ databases">
        <authorList>
            <person name="Plomp N."/>
            <person name="Harmsen H.J."/>
        </authorList>
    </citation>
    <scope>NUCLEOTIDE SEQUENCE</scope>
    <source>
        <strain evidence="1">HTF-128</strain>
    </source>
</reference>
<dbReference type="Proteomes" id="UP001373196">
    <property type="component" value="Unassembled WGS sequence"/>
</dbReference>
<gene>
    <name evidence="1" type="ORF">WF834_03395</name>
</gene>
<name>A0AB35Y1W1_9FIRM</name>
<evidence type="ECO:0000313" key="2">
    <source>
        <dbReference type="Proteomes" id="UP001373196"/>
    </source>
</evidence>
<sequence>MIQLFHWVGAALLPLCGWLTGAALQAGKEQHILQLRHTVELLRRIRQEVAYRRPDMELLCRCLIQEGLLTPAEKLQALAPPASFRAEERLCFEQCFSGLGQCEAAQECERLDYYTARFEAFLQQAQQEAAACAGLSCRLGLAAGAVLALIFL</sequence>
<dbReference type="AlphaFoldDB" id="A0AB35Y1W1"/>
<evidence type="ECO:0008006" key="3">
    <source>
        <dbReference type="Google" id="ProtNLM"/>
    </source>
</evidence>
<organism evidence="1 2">
    <name type="scientific">Faecalibacterium wellingii</name>
    <dbReference type="NCBI Taxonomy" id="2929491"/>
    <lineage>
        <taxon>Bacteria</taxon>
        <taxon>Bacillati</taxon>
        <taxon>Bacillota</taxon>
        <taxon>Clostridia</taxon>
        <taxon>Eubacteriales</taxon>
        <taxon>Oscillospiraceae</taxon>
        <taxon>Faecalibacterium</taxon>
    </lineage>
</organism>
<protein>
    <recommendedName>
        <fullName evidence="3">Stage III sporulation protein AB</fullName>
    </recommendedName>
</protein>
<dbReference type="EMBL" id="JBBFGL010000002">
    <property type="protein sequence ID" value="MEJ5195229.1"/>
    <property type="molecule type" value="Genomic_DNA"/>
</dbReference>
<accession>A0AB35Y1W1</accession>
<comment type="caution">
    <text evidence="1">The sequence shown here is derived from an EMBL/GenBank/DDBJ whole genome shotgun (WGS) entry which is preliminary data.</text>
</comment>
<evidence type="ECO:0000313" key="1">
    <source>
        <dbReference type="EMBL" id="MEJ5195229.1"/>
    </source>
</evidence>
<proteinExistence type="predicted"/>
<dbReference type="RefSeq" id="WP_339394894.1">
    <property type="nucleotide sequence ID" value="NZ_JBBFGL010000002.1"/>
</dbReference>